<protein>
    <submittedName>
        <fullName evidence="3">Bifunctional oligoribonuclease/PAP phosphatase NrnA</fullName>
    </submittedName>
</protein>
<dbReference type="InterPro" id="IPR003156">
    <property type="entry name" value="DHHA1_dom"/>
</dbReference>
<accession>A0AB33IXQ8</accession>
<sequence>MQMNILNDAELAVLRQVISDSNHIVVCCHKGPDGDAIGSSLAWVEYLRQMGREATLVIPDAFPDFLKWLPGVERIVRHDRHPDRVEALFGQADLVFCLDFNVPGRVEDMEQVLVASAAKKVMIDHHLNPDMDTVLTVSHPDMSSTSEMIFRIIWQLEGFEQMTKKMAVPIYCGMMTDTGGFTYNSSRPEIYFIIGQLLTKGFDKDKIYRQVFNNYSSWAIRFRGYLMSQKLNVFEDLHASYFSVTKQDMQDFHFIKGDLEGLVNEPLRIKGLKLSISLREDDRHENTVLVSTRSVDNFPCNLLAAEFFNGGGHMNAAGGKLHCSIAEAEQIARRAIAHYENFLKG</sequence>
<name>A0AB33IXQ8_9BACT</name>
<feature type="domain" description="DHHA1" evidence="2">
    <location>
        <begin position="255"/>
        <end position="323"/>
    </location>
</feature>
<dbReference type="PANTHER" id="PTHR47618:SF1">
    <property type="entry name" value="BIFUNCTIONAL OLIGORIBONUCLEASE AND PAP PHOSPHATASE NRNA"/>
    <property type="match status" value="1"/>
</dbReference>
<dbReference type="Gene3D" id="3.90.1640.10">
    <property type="entry name" value="inorganic pyrophosphatase (n-terminal core)"/>
    <property type="match status" value="1"/>
</dbReference>
<dbReference type="Pfam" id="PF01368">
    <property type="entry name" value="DHH"/>
    <property type="match status" value="1"/>
</dbReference>
<dbReference type="EMBL" id="AP035786">
    <property type="protein sequence ID" value="BFO73352.1"/>
    <property type="molecule type" value="Genomic_DNA"/>
</dbReference>
<dbReference type="PANTHER" id="PTHR47618">
    <property type="entry name" value="BIFUNCTIONAL OLIGORIBONUCLEASE AND PAP PHOSPHATASE NRNA"/>
    <property type="match status" value="1"/>
</dbReference>
<evidence type="ECO:0000259" key="2">
    <source>
        <dbReference type="Pfam" id="PF02272"/>
    </source>
</evidence>
<dbReference type="SUPFAM" id="SSF64182">
    <property type="entry name" value="DHH phosphoesterases"/>
    <property type="match status" value="1"/>
</dbReference>
<dbReference type="InterPro" id="IPR001667">
    <property type="entry name" value="DDH_dom"/>
</dbReference>
<dbReference type="InterPro" id="IPR038763">
    <property type="entry name" value="DHH_sf"/>
</dbReference>
<dbReference type="AlphaFoldDB" id="A0AB33IXQ8"/>
<dbReference type="InterPro" id="IPR051319">
    <property type="entry name" value="Oligoribo/pAp-PDE_c-di-AMP_PDE"/>
</dbReference>
<gene>
    <name evidence="3" type="ORF">GTC17254_09490</name>
</gene>
<proteinExistence type="predicted"/>
<reference evidence="3" key="1">
    <citation type="submission" date="2024-07" db="EMBL/GenBank/DDBJ databases">
        <title>Complete genome sequence of Prevotella sp. YM-2024 GTC17254.</title>
        <authorList>
            <person name="Hayashi M."/>
            <person name="Muto Y."/>
            <person name="Tanaka K."/>
            <person name="Niwa H."/>
        </authorList>
    </citation>
    <scope>NUCLEOTIDE SEQUENCE</scope>
    <source>
        <strain evidence="3">GTC17254</strain>
    </source>
</reference>
<dbReference type="Gene3D" id="3.10.310.30">
    <property type="match status" value="1"/>
</dbReference>
<dbReference type="Pfam" id="PF02272">
    <property type="entry name" value="DHHA1"/>
    <property type="match status" value="1"/>
</dbReference>
<evidence type="ECO:0000259" key="1">
    <source>
        <dbReference type="Pfam" id="PF01368"/>
    </source>
</evidence>
<feature type="domain" description="DDH" evidence="1">
    <location>
        <begin position="23"/>
        <end position="174"/>
    </location>
</feature>
<dbReference type="GO" id="GO:0003676">
    <property type="term" value="F:nucleic acid binding"/>
    <property type="evidence" value="ECO:0007669"/>
    <property type="project" value="InterPro"/>
</dbReference>
<evidence type="ECO:0000313" key="3">
    <source>
        <dbReference type="EMBL" id="BFO73352.1"/>
    </source>
</evidence>
<organism evidence="3">
    <name type="scientific">Prevotella sp. GTC17254</name>
    <dbReference type="NCBI Taxonomy" id="3236794"/>
    <lineage>
        <taxon>Bacteria</taxon>
        <taxon>Pseudomonadati</taxon>
        <taxon>Bacteroidota</taxon>
        <taxon>Bacteroidia</taxon>
        <taxon>Bacteroidales</taxon>
        <taxon>Prevotellaceae</taxon>
        <taxon>Prevotella</taxon>
    </lineage>
</organism>